<dbReference type="Gene3D" id="1.10.8.10">
    <property type="entry name" value="DNA helicase RuvA subunit, C-terminal domain"/>
    <property type="match status" value="1"/>
</dbReference>
<dbReference type="Pfam" id="PF00889">
    <property type="entry name" value="EF_TS"/>
    <property type="match status" value="1"/>
</dbReference>
<keyword evidence="2 4" id="KW-0251">Elongation factor</keyword>
<comment type="subcellular location">
    <subcellularLocation>
        <location evidence="5">Mitochondrion</location>
    </subcellularLocation>
    <subcellularLocation>
        <location evidence="4">Plastid</location>
        <location evidence="4">Chloroplast</location>
    </subcellularLocation>
</comment>
<dbReference type="InterPro" id="IPR009060">
    <property type="entry name" value="UBA-like_sf"/>
</dbReference>
<comment type="function">
    <text evidence="4">Associates with the EF-Tu.GDP complex and induces the exchange of GDP to GTP. It remains bound to the aminoacyl-tRNA.EF-Tu.GTP complex up to the GTP hydrolysis stage on the ribosome.</text>
</comment>
<dbReference type="PROSITE" id="PS01126">
    <property type="entry name" value="EF_TS_1"/>
    <property type="match status" value="1"/>
</dbReference>
<dbReference type="CDD" id="cd14275">
    <property type="entry name" value="UBA_EF-Ts"/>
    <property type="match status" value="1"/>
</dbReference>
<dbReference type="AlphaFoldDB" id="A0A7G5VUR2"/>
<keyword evidence="7" id="KW-0150">Chloroplast</keyword>
<dbReference type="InterPro" id="IPR018101">
    <property type="entry name" value="Transl_elong_Ts_CS"/>
</dbReference>
<dbReference type="PANTHER" id="PTHR11741">
    <property type="entry name" value="ELONGATION FACTOR TS"/>
    <property type="match status" value="1"/>
</dbReference>
<dbReference type="GO" id="GO:0003746">
    <property type="term" value="F:translation elongation factor activity"/>
    <property type="evidence" value="ECO:0007669"/>
    <property type="project" value="UniProtKB-UniRule"/>
</dbReference>
<dbReference type="EMBL" id="MN431657">
    <property type="protein sequence ID" value="QMX77429.1"/>
    <property type="molecule type" value="Genomic_DNA"/>
</dbReference>
<accession>A0A7G5VUR2</accession>
<feature type="domain" description="Translation elongation factor EFTs/EF1B dimerisation" evidence="6">
    <location>
        <begin position="46"/>
        <end position="193"/>
    </location>
</feature>
<gene>
    <name evidence="4 7" type="primary">tsf</name>
</gene>
<evidence type="ECO:0000313" key="7">
    <source>
        <dbReference type="EMBL" id="QMX77429.1"/>
    </source>
</evidence>
<reference evidence="7" key="1">
    <citation type="submission" date="2019-09" db="EMBL/GenBank/DDBJ databases">
        <authorList>
            <person name="Liu S.-L."/>
            <person name="Chiang Y.-R."/>
            <person name="Fu H.-Y."/>
        </authorList>
    </citation>
    <scope>NUCLEOTIDE SEQUENCE</scope>
    <source>
        <strain evidence="7">THAL066</strain>
    </source>
</reference>
<geneLocation type="chloroplast" evidence="7"/>
<dbReference type="InterPro" id="IPR036402">
    <property type="entry name" value="EF-Ts_dimer_sf"/>
</dbReference>
<dbReference type="GO" id="GO:0005739">
    <property type="term" value="C:mitochondrion"/>
    <property type="evidence" value="ECO:0007669"/>
    <property type="project" value="UniProtKB-SubCell"/>
</dbReference>
<keyword evidence="3 4" id="KW-0648">Protein biosynthesis</keyword>
<dbReference type="GO" id="GO:0070125">
    <property type="term" value="P:mitochondrial translational elongation"/>
    <property type="evidence" value="ECO:0007669"/>
    <property type="project" value="TreeGrafter"/>
</dbReference>
<dbReference type="GO" id="GO:0009507">
    <property type="term" value="C:chloroplast"/>
    <property type="evidence" value="ECO:0007669"/>
    <property type="project" value="UniProtKB-SubCell"/>
</dbReference>
<dbReference type="InterPro" id="IPR001816">
    <property type="entry name" value="Transl_elong_EFTs/EF1B"/>
</dbReference>
<evidence type="ECO:0000256" key="4">
    <source>
        <dbReference type="HAMAP-Rule" id="MF_00050"/>
    </source>
</evidence>
<dbReference type="Gene3D" id="1.10.286.20">
    <property type="match status" value="1"/>
</dbReference>
<dbReference type="Gene3D" id="3.30.479.20">
    <property type="entry name" value="Elongation factor Ts, dimerisation domain"/>
    <property type="match status" value="1"/>
</dbReference>
<proteinExistence type="inferred from homology"/>
<dbReference type="PROSITE" id="PS01127">
    <property type="entry name" value="EF_TS_2"/>
    <property type="match status" value="1"/>
</dbReference>
<dbReference type="RefSeq" id="YP_009968328.1">
    <property type="nucleotide sequence ID" value="NC_051883.1"/>
</dbReference>
<dbReference type="NCBIfam" id="TIGR00116">
    <property type="entry name" value="tsf"/>
    <property type="match status" value="1"/>
</dbReference>
<evidence type="ECO:0000256" key="3">
    <source>
        <dbReference type="ARBA" id="ARBA00022917"/>
    </source>
</evidence>
<comment type="similarity">
    <text evidence="1 4">Belongs to the EF-Ts family.</text>
</comment>
<name>A0A7G5VUR2_9RHOD</name>
<dbReference type="HAMAP" id="MF_00050">
    <property type="entry name" value="EF_Ts"/>
    <property type="match status" value="1"/>
</dbReference>
<protein>
    <recommendedName>
        <fullName evidence="4 5">Multifunctional fusion protein</fullName>
    </recommendedName>
    <domain>
        <recommendedName>
            <fullName evidence="4">Elongation factor Ts, chloroplastic</fullName>
            <shortName evidence="4">EF-Ts</shortName>
        </recommendedName>
    </domain>
    <domain>
        <recommendedName>
            <fullName evidence="5">Elongation factor Ts, mitochondrial</fullName>
            <shortName evidence="5">EF-TsMt</shortName>
        </recommendedName>
    </domain>
</protein>
<dbReference type="SUPFAM" id="SSF46934">
    <property type="entry name" value="UBA-like"/>
    <property type="match status" value="1"/>
</dbReference>
<evidence type="ECO:0000259" key="6">
    <source>
        <dbReference type="Pfam" id="PF00889"/>
    </source>
</evidence>
<keyword evidence="5" id="KW-0496">Mitochondrion</keyword>
<evidence type="ECO:0000256" key="2">
    <source>
        <dbReference type="ARBA" id="ARBA00022768"/>
    </source>
</evidence>
<dbReference type="SUPFAM" id="SSF54713">
    <property type="entry name" value="Elongation factor Ts (EF-Ts), dimerisation domain"/>
    <property type="match status" value="1"/>
</dbReference>
<evidence type="ECO:0000256" key="1">
    <source>
        <dbReference type="ARBA" id="ARBA00005532"/>
    </source>
</evidence>
<dbReference type="FunFam" id="1.10.8.10:FF:000001">
    <property type="entry name" value="Elongation factor Ts"/>
    <property type="match status" value="1"/>
</dbReference>
<sequence length="197" mass="22484">MKDLVQQLRKNTGAGVMDCKKALQEAQGDLSQAMNLLRKKGLAKAEQKRTRSTANGRIESYVHAGHRLGVLLELNCETDFVAKSEPFQQLAKNLAMQIAANEEVKYLKWEDIPLNVIESMKTHYEAEISNKPAHMQQEILDAKVKKHLLKQCLLEQPYIKDEQFTVDELIRTVIAQVGENIRLTRFVRFALGEQTHD</sequence>
<dbReference type="InterPro" id="IPR014039">
    <property type="entry name" value="Transl_elong_EFTs/EF1B_dimer"/>
</dbReference>
<dbReference type="PANTHER" id="PTHR11741:SF0">
    <property type="entry name" value="ELONGATION FACTOR TS, MITOCHONDRIAL"/>
    <property type="match status" value="1"/>
</dbReference>
<organism evidence="7">
    <name type="scientific">Cyanidiococcus yangmingshanensis</name>
    <dbReference type="NCBI Taxonomy" id="2690220"/>
    <lineage>
        <taxon>Eukaryota</taxon>
        <taxon>Rhodophyta</taxon>
        <taxon>Bangiophyceae</taxon>
        <taxon>Cyanidiales</taxon>
        <taxon>Cyanidiaceae</taxon>
        <taxon>Cyanidiococcus</taxon>
    </lineage>
</organism>
<evidence type="ECO:0000256" key="5">
    <source>
        <dbReference type="HAMAP-Rule" id="MF_03135"/>
    </source>
</evidence>
<keyword evidence="7" id="KW-0934">Plastid</keyword>
<dbReference type="GeneID" id="60450340"/>